<protein>
    <submittedName>
        <fullName evidence="1">Uncharacterized protein</fullName>
    </submittedName>
</protein>
<reference evidence="1" key="1">
    <citation type="journal article" date="2015" name="Nature">
        <title>Complex archaea that bridge the gap between prokaryotes and eukaryotes.</title>
        <authorList>
            <person name="Spang A."/>
            <person name="Saw J.H."/>
            <person name="Jorgensen S.L."/>
            <person name="Zaremba-Niedzwiedzka K."/>
            <person name="Martijn J."/>
            <person name="Lind A.E."/>
            <person name="van Eijk R."/>
            <person name="Schleper C."/>
            <person name="Guy L."/>
            <person name="Ettema T.J."/>
        </authorList>
    </citation>
    <scope>NUCLEOTIDE SEQUENCE</scope>
</reference>
<comment type="caution">
    <text evidence="1">The sequence shown here is derived from an EMBL/GenBank/DDBJ whole genome shotgun (WGS) entry which is preliminary data.</text>
</comment>
<organism evidence="1">
    <name type="scientific">marine sediment metagenome</name>
    <dbReference type="NCBI Taxonomy" id="412755"/>
    <lineage>
        <taxon>unclassified sequences</taxon>
        <taxon>metagenomes</taxon>
        <taxon>ecological metagenomes</taxon>
    </lineage>
</organism>
<evidence type="ECO:0000313" key="1">
    <source>
        <dbReference type="EMBL" id="KKN78135.1"/>
    </source>
</evidence>
<proteinExistence type="predicted"/>
<dbReference type="EMBL" id="LAZR01000268">
    <property type="protein sequence ID" value="KKN78135.1"/>
    <property type="molecule type" value="Genomic_DNA"/>
</dbReference>
<sequence length="84" mass="8813">MDERLIDEIMTRIRLIEANGRSEVSGSIEAITFANLPAPGQPGRLFFVTDGLKIGEGGGAGTGTPAYDDGVAFRRTGDDTTVAV</sequence>
<accession>A0A0F9TA65</accession>
<dbReference type="AlphaFoldDB" id="A0A0F9TA65"/>
<name>A0A0F9TA65_9ZZZZ</name>
<gene>
    <name evidence="1" type="ORF">LCGC14_0353620</name>
</gene>